<gene>
    <name evidence="2" type="ORF">CHF27_004250</name>
</gene>
<dbReference type="InterPro" id="IPR031343">
    <property type="entry name" value="DUF5105"/>
</dbReference>
<name>A0A371IV05_9FIRM</name>
<reference evidence="2 3" key="1">
    <citation type="journal article" date="2017" name="Genome Announc.">
        <title>Draft Genome Sequence of Romboutsia maritimum sp. nov. Strain CCRI-22766(T), Isolated from Coastal Estuarine Mud.</title>
        <authorList>
            <person name="Maheux A.F."/>
            <person name="Boudreau D.K."/>
            <person name="Berube E."/>
            <person name="Boissinot M."/>
            <person name="Raymond F."/>
            <person name="Brodeur S."/>
            <person name="Corbeil J."/>
            <person name="Brightwell G."/>
            <person name="Broda D."/>
            <person name="Omar R.F."/>
            <person name="Bergeron M.G."/>
        </authorList>
    </citation>
    <scope>NUCLEOTIDE SEQUENCE [LARGE SCALE GENOMIC DNA]</scope>
    <source>
        <strain evidence="2 3">CCRI-22766</strain>
    </source>
</reference>
<accession>A0A371IV05</accession>
<sequence length="193" mass="21774">MLICKKVHYKGEKMKNKIIYLLTVIISSISLVACTTNTPTSVVNNFFKDIKPQMQDYLKNTISNDKNTEKLSKEIQDELINKFSKVQGKVLSEKIDKDKAQVEVELRSINLGKILGEVFKENISQAFSGEELSEEAISNMLIEKIKEAQISTRKGTIDLVKVDGNWEIDNKKSLASLILGVNEEIFNDKSSES</sequence>
<dbReference type="EMBL" id="NOJZ02000004">
    <property type="protein sequence ID" value="RDY24301.1"/>
    <property type="molecule type" value="Genomic_DNA"/>
</dbReference>
<dbReference type="AlphaFoldDB" id="A0A371IV05"/>
<dbReference type="Pfam" id="PF17118">
    <property type="entry name" value="DUF5105"/>
    <property type="match status" value="1"/>
</dbReference>
<dbReference type="Proteomes" id="UP000243494">
    <property type="component" value="Unassembled WGS sequence"/>
</dbReference>
<proteinExistence type="predicted"/>
<evidence type="ECO:0000259" key="1">
    <source>
        <dbReference type="Pfam" id="PF17118"/>
    </source>
</evidence>
<feature type="domain" description="DUF5105" evidence="1">
    <location>
        <begin position="39"/>
        <end position="173"/>
    </location>
</feature>
<evidence type="ECO:0000313" key="2">
    <source>
        <dbReference type="EMBL" id="RDY24301.1"/>
    </source>
</evidence>
<dbReference type="PROSITE" id="PS51257">
    <property type="entry name" value="PROKAR_LIPOPROTEIN"/>
    <property type="match status" value="1"/>
</dbReference>
<comment type="caution">
    <text evidence="2">The sequence shown here is derived from an EMBL/GenBank/DDBJ whole genome shotgun (WGS) entry which is preliminary data.</text>
</comment>
<protein>
    <submittedName>
        <fullName evidence="2">DUF5105 domain-containing protein</fullName>
    </submittedName>
</protein>
<organism evidence="2 3">
    <name type="scientific">Romboutsia maritimum</name>
    <dbReference type="NCBI Taxonomy" id="2020948"/>
    <lineage>
        <taxon>Bacteria</taxon>
        <taxon>Bacillati</taxon>
        <taxon>Bacillota</taxon>
        <taxon>Clostridia</taxon>
        <taxon>Peptostreptococcales</taxon>
        <taxon>Peptostreptococcaceae</taxon>
        <taxon>Romboutsia</taxon>
    </lineage>
</organism>
<keyword evidence="3" id="KW-1185">Reference proteome</keyword>
<evidence type="ECO:0000313" key="3">
    <source>
        <dbReference type="Proteomes" id="UP000243494"/>
    </source>
</evidence>